<name>A0A930EGR5_9FIRM</name>
<dbReference type="AlphaFoldDB" id="A0A930EGR5"/>
<organism evidence="1 2">
    <name type="scientific">Mogibacterium diversum</name>
    <dbReference type="NCBI Taxonomy" id="114527"/>
    <lineage>
        <taxon>Bacteria</taxon>
        <taxon>Bacillati</taxon>
        <taxon>Bacillota</taxon>
        <taxon>Clostridia</taxon>
        <taxon>Peptostreptococcales</taxon>
        <taxon>Anaerovoracaceae</taxon>
        <taxon>Mogibacterium</taxon>
    </lineage>
</organism>
<gene>
    <name evidence="1" type="ORF">HXM71_04270</name>
</gene>
<dbReference type="EMBL" id="JABZQH010000130">
    <property type="protein sequence ID" value="MBF1352322.1"/>
    <property type="molecule type" value="Genomic_DNA"/>
</dbReference>
<reference evidence="1" key="1">
    <citation type="submission" date="2020-04" db="EMBL/GenBank/DDBJ databases">
        <title>Deep metagenomics examines the oral microbiome during advanced dental caries in children, revealing novel taxa and co-occurrences with host molecules.</title>
        <authorList>
            <person name="Baker J.L."/>
            <person name="Morton J.T."/>
            <person name="Dinis M."/>
            <person name="Alvarez R."/>
            <person name="Tran N.C."/>
            <person name="Knight R."/>
            <person name="Edlund A."/>
        </authorList>
    </citation>
    <scope>NUCLEOTIDE SEQUENCE</scope>
    <source>
        <strain evidence="1">JCVI_24_bin.8</strain>
    </source>
</reference>
<dbReference type="Proteomes" id="UP000722050">
    <property type="component" value="Unassembled WGS sequence"/>
</dbReference>
<evidence type="ECO:0000313" key="2">
    <source>
        <dbReference type="Proteomes" id="UP000722050"/>
    </source>
</evidence>
<accession>A0A930EGR5</accession>
<evidence type="ECO:0000313" key="1">
    <source>
        <dbReference type="EMBL" id="MBF1352322.1"/>
    </source>
</evidence>
<proteinExistence type="predicted"/>
<protein>
    <submittedName>
        <fullName evidence="1">DUF4297 domain-containing protein</fullName>
    </submittedName>
</protein>
<comment type="caution">
    <text evidence="1">The sequence shown here is derived from an EMBL/GenBank/DDBJ whole genome shotgun (WGS) entry which is preliminary data.</text>
</comment>
<sequence length="318" mass="35813">MKTIDNGGASAIKGFNYQKSIAMLIAVLHFRDKDFELAVEAEDDIVFSSPFRTVYIQAKSGTMSLATVSKKHKEKPSVIEKNISHGTGKNDLYKIVSPAFKNIDKALEKVDATLITQGARIFQYSSEAIKTISNNSPNITQEKLARARVALTNFNDDQSDFLIYIQGIMASKGIPVDNNHGRRSLEELSGQIDQRSSLIAKSEDDYEKKKFTPKDLSNIFSHSHKLEIFKNIIKKLNYSIPKQEALIEKRVSIAALYGAVYADIETAIKKLDIIELKETEVVSFMLKNSDFKNIEDTLIREAIVIDAYSQVVYKKEYI</sequence>